<evidence type="ECO:0000313" key="3">
    <source>
        <dbReference type="Proteomes" id="UP000015101"/>
    </source>
</evidence>
<dbReference type="GeneID" id="20204203"/>
<organism evidence="2 3">
    <name type="scientific">Helobdella robusta</name>
    <name type="common">Californian leech</name>
    <dbReference type="NCBI Taxonomy" id="6412"/>
    <lineage>
        <taxon>Eukaryota</taxon>
        <taxon>Metazoa</taxon>
        <taxon>Spiralia</taxon>
        <taxon>Lophotrochozoa</taxon>
        <taxon>Annelida</taxon>
        <taxon>Clitellata</taxon>
        <taxon>Hirudinea</taxon>
        <taxon>Rhynchobdellida</taxon>
        <taxon>Glossiphoniidae</taxon>
        <taxon>Helobdella</taxon>
    </lineage>
</organism>
<dbReference type="EnsemblMetazoa" id="HelroT172729">
    <property type="protein sequence ID" value="HelroP172729"/>
    <property type="gene ID" value="HelroG172729"/>
</dbReference>
<name>T1F5V4_HELRO</name>
<dbReference type="Proteomes" id="UP000015101">
    <property type="component" value="Unassembled WGS sequence"/>
</dbReference>
<dbReference type="CTD" id="20204203"/>
<reference evidence="1 3" key="2">
    <citation type="journal article" date="2013" name="Nature">
        <title>Insights into bilaterian evolution from three spiralian genomes.</title>
        <authorList>
            <person name="Simakov O."/>
            <person name="Marletaz F."/>
            <person name="Cho S.J."/>
            <person name="Edsinger-Gonzales E."/>
            <person name="Havlak P."/>
            <person name="Hellsten U."/>
            <person name="Kuo D.H."/>
            <person name="Larsson T."/>
            <person name="Lv J."/>
            <person name="Arendt D."/>
            <person name="Savage R."/>
            <person name="Osoegawa K."/>
            <person name="de Jong P."/>
            <person name="Grimwood J."/>
            <person name="Chapman J.A."/>
            <person name="Shapiro H."/>
            <person name="Aerts A."/>
            <person name="Otillar R.P."/>
            <person name="Terry A.Y."/>
            <person name="Boore J.L."/>
            <person name="Grigoriev I.V."/>
            <person name="Lindberg D.R."/>
            <person name="Seaver E.C."/>
            <person name="Weisblat D.A."/>
            <person name="Putnam N.H."/>
            <person name="Rokhsar D.S."/>
        </authorList>
    </citation>
    <scope>NUCLEOTIDE SEQUENCE</scope>
</reference>
<dbReference type="AlphaFoldDB" id="T1F5V4"/>
<reference evidence="2" key="3">
    <citation type="submission" date="2015-06" db="UniProtKB">
        <authorList>
            <consortium name="EnsemblMetazoa"/>
        </authorList>
    </citation>
    <scope>IDENTIFICATION</scope>
</reference>
<accession>T1F5V4</accession>
<dbReference type="RefSeq" id="XP_009017633.1">
    <property type="nucleotide sequence ID" value="XM_009019385.1"/>
</dbReference>
<dbReference type="EMBL" id="AMQM01004331">
    <property type="status" value="NOT_ANNOTATED_CDS"/>
    <property type="molecule type" value="Genomic_DNA"/>
</dbReference>
<proteinExistence type="predicted"/>
<dbReference type="EMBL" id="KB096502">
    <property type="protein sequence ID" value="ESO04364.1"/>
    <property type="molecule type" value="Genomic_DNA"/>
</dbReference>
<reference evidence="3" key="1">
    <citation type="submission" date="2012-12" db="EMBL/GenBank/DDBJ databases">
        <authorList>
            <person name="Hellsten U."/>
            <person name="Grimwood J."/>
            <person name="Chapman J.A."/>
            <person name="Shapiro H."/>
            <person name="Aerts A."/>
            <person name="Otillar R.P."/>
            <person name="Terry A.Y."/>
            <person name="Boore J.L."/>
            <person name="Simakov O."/>
            <person name="Marletaz F."/>
            <person name="Cho S.-J."/>
            <person name="Edsinger-Gonzales E."/>
            <person name="Havlak P."/>
            <person name="Kuo D.-H."/>
            <person name="Larsson T."/>
            <person name="Lv J."/>
            <person name="Arendt D."/>
            <person name="Savage R."/>
            <person name="Osoegawa K."/>
            <person name="de Jong P."/>
            <person name="Lindberg D.R."/>
            <person name="Seaver E.C."/>
            <person name="Weisblat D.A."/>
            <person name="Putnam N.H."/>
            <person name="Grigoriev I.V."/>
            <person name="Rokhsar D.S."/>
        </authorList>
    </citation>
    <scope>NUCLEOTIDE SEQUENCE</scope>
</reference>
<evidence type="ECO:0000313" key="2">
    <source>
        <dbReference type="EnsemblMetazoa" id="HelroP172729"/>
    </source>
</evidence>
<sequence length="151" mass="17492">MFDAGANPPLVTNFLHQSFLFPVARKDVYNLKQKTRLTRTPEEELMGALGLPGVTSEILVDENGSWLGLYHLKVEFGLRVNFYFHLNVEFTVRFSRFAPSKRRIRQLVIRTPYSISTSNLMGGFLTIYNFKRRIHPPVIRTPYLNVYLNAL</sequence>
<gene>
    <name evidence="2" type="primary">20204203</name>
    <name evidence="1" type="ORF">HELRODRAFT_172729</name>
</gene>
<dbReference type="HOGENOM" id="CLU_1733477_0_0_1"/>
<dbReference type="InParanoid" id="T1F5V4"/>
<evidence type="ECO:0000313" key="1">
    <source>
        <dbReference type="EMBL" id="ESO04364.1"/>
    </source>
</evidence>
<dbReference type="KEGG" id="hro:HELRODRAFT_172729"/>
<keyword evidence="3" id="KW-1185">Reference proteome</keyword>
<protein>
    <submittedName>
        <fullName evidence="1 2">Uncharacterized protein</fullName>
    </submittedName>
</protein>